<feature type="chain" id="PRO_5035206311" evidence="1">
    <location>
        <begin position="21"/>
        <end position="791"/>
    </location>
</feature>
<accession>A0A8J5IHS2</accession>
<gene>
    <name evidence="2" type="ORF">JG688_00010822</name>
</gene>
<keyword evidence="3" id="KW-1185">Reference proteome</keyword>
<feature type="signal peptide" evidence="1">
    <location>
        <begin position="1"/>
        <end position="20"/>
    </location>
</feature>
<organism evidence="2 3">
    <name type="scientific">Phytophthora aleatoria</name>
    <dbReference type="NCBI Taxonomy" id="2496075"/>
    <lineage>
        <taxon>Eukaryota</taxon>
        <taxon>Sar</taxon>
        <taxon>Stramenopiles</taxon>
        <taxon>Oomycota</taxon>
        <taxon>Peronosporomycetes</taxon>
        <taxon>Peronosporales</taxon>
        <taxon>Peronosporaceae</taxon>
        <taxon>Phytophthora</taxon>
    </lineage>
</organism>
<protein>
    <submittedName>
        <fullName evidence="2">Uncharacterized protein</fullName>
    </submittedName>
</protein>
<comment type="caution">
    <text evidence="2">The sequence shown here is derived from an EMBL/GenBank/DDBJ whole genome shotgun (WGS) entry which is preliminary data.</text>
</comment>
<dbReference type="EMBL" id="JAENGY010000710">
    <property type="protein sequence ID" value="KAG6957784.1"/>
    <property type="molecule type" value="Genomic_DNA"/>
</dbReference>
<sequence>MRALAQLSALAAALATTTLAYQQENAWFSTNTSPLGMTDELLALTDGAECAVPESFALTITMGKCFSPTEIAEVRNSLNWPVSNAKFKSKTLKTVSCSSTNESPYAMPSPLLRPPQIDIVMGKKKSTVRGAVIIRACSSLDCGVLPTDIVVSSAAKAHSAISQTAALKLKDDCKVDAPVPKDSYVNDGRKYQNDAAKIDPNLENKVTFGSFGVFDLSLTATDYRYEATCRGCTAVVDNYSPTAKDQCKTSDNQATKVLYSTSNLDDAIAEEAKFKAFYSPDNIINNGAYDSTTGANERCDESSASMQDFFETSASPLRSVESTCFDSDFVTELLDSTPKESPFLLSDVEMNALQCTRCCSKSLTLQEYYYAYDCSTKAAYTEKKTAISDSCSFGHCLQMSSNSLVTSTADITPEADAKTTKTVAGLPTPITHGVKDIHRSTTCSSFDGGCSYTSKLGELFKHSSKWGVSVPDSYNVDDYVFWRYSVGTESWNSWDDSATLTFTEAQTDVFVEAWTHCGQVFHDTFTVFLHPHSSRPKCAGFNAMWNELTAYPRTVDSHMCAYPGSDFVLMQFAYDSEPNLPHDANTVQGKFTDVKCYVKLAASGSLASVTHGEVPLAITPDSNGRIQVSKQLALELVHDPETVENTDVQVECDFTLTHYDAATTETDTCLHSFTITDCDHTEIETYGAEAVCKAGECLSPSGTPGPFEACGGSVFTTENYVTQEKTLSGECCKECSNTLACTALAERVEGRSNAVDGTALVAVVALVVVKRRNAEAARATEEYDAYYPLLE</sequence>
<name>A0A8J5IHS2_9STRA</name>
<evidence type="ECO:0000256" key="1">
    <source>
        <dbReference type="SAM" id="SignalP"/>
    </source>
</evidence>
<keyword evidence="1" id="KW-0732">Signal</keyword>
<evidence type="ECO:0000313" key="3">
    <source>
        <dbReference type="Proteomes" id="UP000709295"/>
    </source>
</evidence>
<evidence type="ECO:0000313" key="2">
    <source>
        <dbReference type="EMBL" id="KAG6957784.1"/>
    </source>
</evidence>
<proteinExistence type="predicted"/>
<dbReference type="AlphaFoldDB" id="A0A8J5IHS2"/>
<reference evidence="2" key="1">
    <citation type="submission" date="2021-01" db="EMBL/GenBank/DDBJ databases">
        <title>Phytophthora aleatoria, a newly-described species from Pinus radiata is distinct from Phytophthora cactorum isolates based on comparative genomics.</title>
        <authorList>
            <person name="Mcdougal R."/>
            <person name="Panda P."/>
            <person name="Williams N."/>
            <person name="Studholme D.J."/>
        </authorList>
    </citation>
    <scope>NUCLEOTIDE SEQUENCE</scope>
    <source>
        <strain evidence="2">NZFS 4037</strain>
    </source>
</reference>
<dbReference type="Proteomes" id="UP000709295">
    <property type="component" value="Unassembled WGS sequence"/>
</dbReference>